<proteinExistence type="predicted"/>
<sequence>MLHTYAKHAATLGRSAPARIVAVLIGVVAVLAPLQASAAAPGYDGIYPNDRYRPTCADLGGEPTGSATVCLTDNSTLTYYADSSGWGKVEDLDKLELGEMLYQQYDPTNLSVSYDYSPVFDGEAETDIVYQEDSRGLDGAIGVAWCNDRVNGNNWRCDQTYVRIAGNGYYQKHGVTCHETGHVVGLLHGFNTDPEIHYQDSRLGCMQTGRIPPGSLGANNKYFINEVY</sequence>
<comment type="caution">
    <text evidence="1">The sequence shown here is derived from an EMBL/GenBank/DDBJ whole genome shotgun (WGS) entry which is preliminary data.</text>
</comment>
<protein>
    <recommendedName>
        <fullName evidence="3">Matrixin family metalloprotease</fullName>
    </recommendedName>
</protein>
<dbReference type="SUPFAM" id="SSF55486">
    <property type="entry name" value="Metalloproteases ('zincins'), catalytic domain"/>
    <property type="match status" value="1"/>
</dbReference>
<evidence type="ECO:0000313" key="2">
    <source>
        <dbReference type="Proteomes" id="UP000568380"/>
    </source>
</evidence>
<keyword evidence="2" id="KW-1185">Reference proteome</keyword>
<reference evidence="1 2" key="1">
    <citation type="submission" date="2020-08" db="EMBL/GenBank/DDBJ databases">
        <title>Genomic Encyclopedia of Type Strains, Phase IV (KMG-IV): sequencing the most valuable type-strain genomes for metagenomic binning, comparative biology and taxonomic classification.</title>
        <authorList>
            <person name="Goeker M."/>
        </authorList>
    </citation>
    <scope>NUCLEOTIDE SEQUENCE [LARGE SCALE GENOMIC DNA]</scope>
    <source>
        <strain evidence="1 2">DSM 45385</strain>
    </source>
</reference>
<dbReference type="Proteomes" id="UP000568380">
    <property type="component" value="Unassembled WGS sequence"/>
</dbReference>
<evidence type="ECO:0008006" key="3">
    <source>
        <dbReference type="Google" id="ProtNLM"/>
    </source>
</evidence>
<dbReference type="EMBL" id="JACHIN010000005">
    <property type="protein sequence ID" value="MBB5078703.1"/>
    <property type="molecule type" value="Genomic_DNA"/>
</dbReference>
<gene>
    <name evidence="1" type="ORF">HNR40_004189</name>
</gene>
<name>A0A7W8A381_9ACTN</name>
<evidence type="ECO:0000313" key="1">
    <source>
        <dbReference type="EMBL" id="MBB5078703.1"/>
    </source>
</evidence>
<organism evidence="1 2">
    <name type="scientific">Nonomuraea endophytica</name>
    <dbReference type="NCBI Taxonomy" id="714136"/>
    <lineage>
        <taxon>Bacteria</taxon>
        <taxon>Bacillati</taxon>
        <taxon>Actinomycetota</taxon>
        <taxon>Actinomycetes</taxon>
        <taxon>Streptosporangiales</taxon>
        <taxon>Streptosporangiaceae</taxon>
        <taxon>Nonomuraea</taxon>
    </lineage>
</organism>
<accession>A0A7W8A381</accession>
<dbReference type="RefSeq" id="WP_184963659.1">
    <property type="nucleotide sequence ID" value="NZ_JACHIN010000005.1"/>
</dbReference>
<dbReference type="AlphaFoldDB" id="A0A7W8A381"/>